<evidence type="ECO:0008006" key="4">
    <source>
        <dbReference type="Google" id="ProtNLM"/>
    </source>
</evidence>
<organism evidence="2 3">
    <name type="scientific">Kangiella geojedonensis</name>
    <dbReference type="NCBI Taxonomy" id="914150"/>
    <lineage>
        <taxon>Bacteria</taxon>
        <taxon>Pseudomonadati</taxon>
        <taxon>Pseudomonadota</taxon>
        <taxon>Gammaproteobacteria</taxon>
        <taxon>Kangiellales</taxon>
        <taxon>Kangiellaceae</taxon>
        <taxon>Kangiella</taxon>
    </lineage>
</organism>
<dbReference type="Pfam" id="PF09839">
    <property type="entry name" value="DUF2066"/>
    <property type="match status" value="1"/>
</dbReference>
<dbReference type="AlphaFoldDB" id="A0A0F6TRK0"/>
<dbReference type="InterPro" id="IPR018642">
    <property type="entry name" value="DUF2066"/>
</dbReference>
<keyword evidence="1" id="KW-0732">Signal</keyword>
<name>A0A0F6TRK0_9GAMM</name>
<accession>A0A0F6TRK0</accession>
<reference evidence="2 3" key="1">
    <citation type="submission" date="2015-02" db="EMBL/GenBank/DDBJ databases">
        <title>Complete genome sequence of Kangiella geojedonensis strain YCS-5T.</title>
        <authorList>
            <person name="Kim K.M."/>
        </authorList>
    </citation>
    <scope>NUCLEOTIDE SEQUENCE [LARGE SCALE GENOMIC DNA]</scope>
    <source>
        <strain evidence="2 3">YCS-5</strain>
    </source>
</reference>
<evidence type="ECO:0000313" key="2">
    <source>
        <dbReference type="EMBL" id="AKE52309.1"/>
    </source>
</evidence>
<dbReference type="RefSeq" id="WP_052735230.1">
    <property type="nucleotide sequence ID" value="NZ_CP010975.1"/>
</dbReference>
<evidence type="ECO:0000313" key="3">
    <source>
        <dbReference type="Proteomes" id="UP000034071"/>
    </source>
</evidence>
<dbReference type="OrthoDB" id="6195299at2"/>
<dbReference type="STRING" id="914150.TQ33_1357"/>
<feature type="chain" id="PRO_5002510090" description="DUF2066 domain-containing protein" evidence="1">
    <location>
        <begin position="28"/>
        <end position="365"/>
    </location>
</feature>
<dbReference type="KEGG" id="kge:TQ33_1357"/>
<keyword evidence="3" id="KW-1185">Reference proteome</keyword>
<dbReference type="Proteomes" id="UP000034071">
    <property type="component" value="Chromosome"/>
</dbReference>
<dbReference type="HOGENOM" id="CLU_041769_1_0_6"/>
<feature type="signal peptide" evidence="1">
    <location>
        <begin position="1"/>
        <end position="27"/>
    </location>
</feature>
<proteinExistence type="predicted"/>
<evidence type="ECO:0000256" key="1">
    <source>
        <dbReference type="SAM" id="SignalP"/>
    </source>
</evidence>
<gene>
    <name evidence="2" type="ORF">TQ33_1357</name>
</gene>
<sequence length="365" mass="40050">MTYSRLQLLFVASVTFIACLVAMPAKAEKLSNLYTATWPVDSQATSARTQAIKNSLQQVLIRASGSKDVVRAPAIQSALSDAESYLRRYSYQRLSAAEQMIYEKPLLLKATFDQQSIVNLLKSASLPIWGEDRPSGIFWIALDNGGERRIASDQTRSIVAALDIAAQSRGLPVSLPLMDIDDQSALEVADVWGRFEAPVEAASKRYGSDYWVAASLSEGSNQWQATWKVNLYGQTQTFTTSGLSAYEAIQGAVNRIADALASKLAVVLSEQAQEVLISIENIQDFESFAKAQTFLNSLGMVRSASAVEVSNDRVLFKVESLTSPQNLIEAIKLGNNLQRSEPSFGGYDTTNEQLRGDFHFVWGQP</sequence>
<protein>
    <recommendedName>
        <fullName evidence="4">DUF2066 domain-containing protein</fullName>
    </recommendedName>
</protein>
<dbReference type="EMBL" id="CP010975">
    <property type="protein sequence ID" value="AKE52309.1"/>
    <property type="molecule type" value="Genomic_DNA"/>
</dbReference>
<dbReference type="PROSITE" id="PS51257">
    <property type="entry name" value="PROKAR_LIPOPROTEIN"/>
    <property type="match status" value="1"/>
</dbReference>